<dbReference type="EMBL" id="CP007536">
    <property type="protein sequence ID" value="AIC17189.1"/>
    <property type="molecule type" value="Genomic_DNA"/>
</dbReference>
<evidence type="ECO:0000313" key="6">
    <source>
        <dbReference type="EMBL" id="AIC17189.1"/>
    </source>
</evidence>
<reference evidence="6 7" key="1">
    <citation type="journal article" date="2014" name="Int. J. Syst. Evol. Microbiol.">
        <title>Nitrososphaera viennensis gen. nov., sp. nov., an aerobic and mesophilic, ammonia-oxidizing archaeon from soil and a member of the archaeal phylum Thaumarchaeota.</title>
        <authorList>
            <person name="Stieglmeier M."/>
            <person name="Klingl A."/>
            <person name="Alves R.J."/>
            <person name="Rittmann S.K."/>
            <person name="Melcher M."/>
            <person name="Leisch N."/>
            <person name="Schleper C."/>
        </authorList>
    </citation>
    <scope>NUCLEOTIDE SEQUENCE [LARGE SCALE GENOMIC DNA]</scope>
    <source>
        <strain evidence="6">EN76</strain>
    </source>
</reference>
<dbReference type="InterPro" id="IPR013762">
    <property type="entry name" value="Integrase-like_cat_sf"/>
</dbReference>
<protein>
    <submittedName>
        <fullName evidence="6">Putative integrase family protein</fullName>
    </submittedName>
</protein>
<evidence type="ECO:0000256" key="1">
    <source>
        <dbReference type="ARBA" id="ARBA00023125"/>
    </source>
</evidence>
<dbReference type="Gene3D" id="1.10.443.10">
    <property type="entry name" value="Intergrase catalytic core"/>
    <property type="match status" value="1"/>
</dbReference>
<dbReference type="SUPFAM" id="SSF56349">
    <property type="entry name" value="DNA breaking-rejoining enzymes"/>
    <property type="match status" value="1"/>
</dbReference>
<dbReference type="PROSITE" id="PS51900">
    <property type="entry name" value="CB"/>
    <property type="match status" value="1"/>
</dbReference>
<proteinExistence type="predicted"/>
<sequence>MPVTLKTVQAKVDTAVRNRTNAKLIHDFDAFMDHNLASESYRKNNLKAVTYFTAWLSKTSKSKTLLSIKDQEDILNFLKQYRGSPDEEAWKTTYNDYLNRLKHFFRWLHNVKIPGKRPDEVPIEDWKTPEFCKIKKMRTKRKSTYAINETWKREEVLVILPYEPLARNKAAIAMLWDMDGRNHELCKMMNKHVQYFQKHARAEIPSNTKTGGGPVLLRMSFPYLLAWKNEHPFKDDPNAPLLCNMKRGGTLGDPLDPDYLWKITNNLRKSIKAMLAAGKIKDEKEVQKLELLLKTKRWNPYCFRHSAIRHDATYLPSYALTQKVRWVPNSKQAGRYMAMTLSEEVEKAILVHDGIITEEDEPAPLNRPCPRCETVNALEFRQCQKCGYALTRQALEEQMAEENNLKEEVAQLKETVTKNNQEMLATFMQMWVQYVAPVKGKELLIGKMPLLTPCQSTVTGAEARKTVS</sequence>
<dbReference type="Proteomes" id="UP000027093">
    <property type="component" value="Chromosome"/>
</dbReference>
<dbReference type="Gene3D" id="1.10.150.130">
    <property type="match status" value="1"/>
</dbReference>
<dbReference type="STRING" id="926571.NVIE_029120"/>
<dbReference type="InterPro" id="IPR011010">
    <property type="entry name" value="DNA_brk_join_enz"/>
</dbReference>
<evidence type="ECO:0000313" key="7">
    <source>
        <dbReference type="Proteomes" id="UP000027093"/>
    </source>
</evidence>
<keyword evidence="2" id="KW-0233">DNA recombination</keyword>
<evidence type="ECO:0000256" key="2">
    <source>
        <dbReference type="ARBA" id="ARBA00023172"/>
    </source>
</evidence>
<feature type="domain" description="Core-binding (CB)" evidence="5">
    <location>
        <begin position="22"/>
        <end position="109"/>
    </location>
</feature>
<dbReference type="AlphaFoldDB" id="A0A060HKZ4"/>
<dbReference type="OrthoDB" id="3343at2157"/>
<keyword evidence="7" id="KW-1185">Reference proteome</keyword>
<keyword evidence="4" id="KW-0175">Coiled coil</keyword>
<dbReference type="InterPro" id="IPR010998">
    <property type="entry name" value="Integrase_recombinase_N"/>
</dbReference>
<dbReference type="InterPro" id="IPR044068">
    <property type="entry name" value="CB"/>
</dbReference>
<name>A0A060HKZ4_9ARCH</name>
<gene>
    <name evidence="6" type="ORF">NVIE_029120</name>
</gene>
<evidence type="ECO:0000256" key="4">
    <source>
        <dbReference type="SAM" id="Coils"/>
    </source>
</evidence>
<dbReference type="GO" id="GO:0003677">
    <property type="term" value="F:DNA binding"/>
    <property type="evidence" value="ECO:0007669"/>
    <property type="project" value="UniProtKB-UniRule"/>
</dbReference>
<dbReference type="GeneID" id="74948145"/>
<dbReference type="GO" id="GO:0015074">
    <property type="term" value="P:DNA integration"/>
    <property type="evidence" value="ECO:0007669"/>
    <property type="project" value="InterPro"/>
</dbReference>
<accession>A0A060HKZ4</accession>
<feature type="coiled-coil region" evidence="4">
    <location>
        <begin position="388"/>
        <end position="422"/>
    </location>
</feature>
<dbReference type="RefSeq" id="WP_075055795.1">
    <property type="nucleotide sequence ID" value="NZ_CP007536.1"/>
</dbReference>
<dbReference type="KEGG" id="nvn:NVIE_029120"/>
<evidence type="ECO:0000259" key="5">
    <source>
        <dbReference type="PROSITE" id="PS51900"/>
    </source>
</evidence>
<evidence type="ECO:0000256" key="3">
    <source>
        <dbReference type="PROSITE-ProRule" id="PRU01248"/>
    </source>
</evidence>
<dbReference type="HOGENOM" id="CLU_549387_0_0_2"/>
<dbReference type="GO" id="GO:0006310">
    <property type="term" value="P:DNA recombination"/>
    <property type="evidence" value="ECO:0007669"/>
    <property type="project" value="UniProtKB-KW"/>
</dbReference>
<keyword evidence="1 3" id="KW-0238">DNA-binding</keyword>
<organism evidence="6 7">
    <name type="scientific">Nitrososphaera viennensis EN76</name>
    <dbReference type="NCBI Taxonomy" id="926571"/>
    <lineage>
        <taxon>Archaea</taxon>
        <taxon>Nitrososphaerota</taxon>
        <taxon>Nitrososphaeria</taxon>
        <taxon>Nitrososphaerales</taxon>
        <taxon>Nitrososphaeraceae</taxon>
        <taxon>Nitrososphaera</taxon>
    </lineage>
</organism>